<dbReference type="CDD" id="cd00383">
    <property type="entry name" value="trans_reg_C"/>
    <property type="match status" value="1"/>
</dbReference>
<keyword evidence="11" id="KW-1185">Reference proteome</keyword>
<keyword evidence="1 6" id="KW-0597">Phosphoprotein</keyword>
<dbReference type="PANTHER" id="PTHR48111:SF22">
    <property type="entry name" value="REGULATOR OF RPOS"/>
    <property type="match status" value="1"/>
</dbReference>
<dbReference type="Proteomes" id="UP001321445">
    <property type="component" value="Chromosome"/>
</dbReference>
<name>A0ABN6WVI7_9BACT</name>
<dbReference type="SUPFAM" id="SSF46894">
    <property type="entry name" value="C-terminal effector domain of the bipartite response regulators"/>
    <property type="match status" value="1"/>
</dbReference>
<dbReference type="GO" id="GO:0003677">
    <property type="term" value="F:DNA binding"/>
    <property type="evidence" value="ECO:0007669"/>
    <property type="project" value="UniProtKB-KW"/>
</dbReference>
<evidence type="ECO:0000259" key="9">
    <source>
        <dbReference type="PROSITE" id="PS51755"/>
    </source>
</evidence>
<dbReference type="CDD" id="cd17624">
    <property type="entry name" value="REC_OmpR_PmrA-like"/>
    <property type="match status" value="1"/>
</dbReference>
<dbReference type="InterPro" id="IPR039420">
    <property type="entry name" value="WalR-like"/>
</dbReference>
<gene>
    <name evidence="10" type="ORF">HCR_06140</name>
</gene>
<evidence type="ECO:0000259" key="8">
    <source>
        <dbReference type="PROSITE" id="PS50110"/>
    </source>
</evidence>
<proteinExistence type="predicted"/>
<dbReference type="InterPro" id="IPR011006">
    <property type="entry name" value="CheY-like_superfamily"/>
</dbReference>
<keyword evidence="2" id="KW-0902">Two-component regulatory system</keyword>
<evidence type="ECO:0000256" key="6">
    <source>
        <dbReference type="PROSITE-ProRule" id="PRU00169"/>
    </source>
</evidence>
<dbReference type="InterPro" id="IPR016032">
    <property type="entry name" value="Sig_transdc_resp-reg_C-effctor"/>
</dbReference>
<dbReference type="PANTHER" id="PTHR48111">
    <property type="entry name" value="REGULATOR OF RPOS"/>
    <property type="match status" value="1"/>
</dbReference>
<sequence>MKILLIEDDEKIASFIERGLKEERMRVERAADGEEGLYMAQVNHYDVVVVDWMLPGISGPEVVERMRRDGNISPVLMLTARSEVEDRVEGLQSGADDYLGKPFAFSELVARLRALHRRNGYGGSNLLQTGDLVLDPLKREVRRGDQVIELGIKEFELLELLLRRKGHVVTHTTILDNIWGTQERIESNVVNVTIYHLRNKIDKPFEEKLIETVRGSGYKIKDR</sequence>
<evidence type="ECO:0000256" key="5">
    <source>
        <dbReference type="ARBA" id="ARBA00023163"/>
    </source>
</evidence>
<dbReference type="Gene3D" id="1.10.10.10">
    <property type="entry name" value="Winged helix-like DNA-binding domain superfamily/Winged helix DNA-binding domain"/>
    <property type="match status" value="1"/>
</dbReference>
<keyword evidence="3" id="KW-0805">Transcription regulation</keyword>
<evidence type="ECO:0000313" key="11">
    <source>
        <dbReference type="Proteomes" id="UP001321445"/>
    </source>
</evidence>
<keyword evidence="4 7" id="KW-0238">DNA-binding</keyword>
<feature type="domain" description="OmpR/PhoB-type" evidence="9">
    <location>
        <begin position="124"/>
        <end position="222"/>
    </location>
</feature>
<dbReference type="SUPFAM" id="SSF52172">
    <property type="entry name" value="CheY-like"/>
    <property type="match status" value="1"/>
</dbReference>
<feature type="DNA-binding region" description="OmpR/PhoB-type" evidence="7">
    <location>
        <begin position="124"/>
        <end position="222"/>
    </location>
</feature>
<protein>
    <submittedName>
        <fullName evidence="10">DNA-binding response regulator</fullName>
    </submittedName>
</protein>
<reference evidence="10 11" key="1">
    <citation type="submission" date="2023-03" db="EMBL/GenBank/DDBJ databases">
        <title>Description of Hydrogenimonas sp. ISO32.</title>
        <authorList>
            <person name="Mino S."/>
            <person name="Fukazawa S."/>
            <person name="Sawabe T."/>
        </authorList>
    </citation>
    <scope>NUCLEOTIDE SEQUENCE [LARGE SCALE GENOMIC DNA]</scope>
    <source>
        <strain evidence="10 11">ISO32</strain>
    </source>
</reference>
<evidence type="ECO:0000313" key="10">
    <source>
        <dbReference type="EMBL" id="BDY12302.1"/>
    </source>
</evidence>
<dbReference type="InterPro" id="IPR036388">
    <property type="entry name" value="WH-like_DNA-bd_sf"/>
</dbReference>
<evidence type="ECO:0000256" key="2">
    <source>
        <dbReference type="ARBA" id="ARBA00023012"/>
    </source>
</evidence>
<dbReference type="PROSITE" id="PS51755">
    <property type="entry name" value="OMPR_PHOB"/>
    <property type="match status" value="1"/>
</dbReference>
<dbReference type="InterPro" id="IPR001789">
    <property type="entry name" value="Sig_transdc_resp-reg_receiver"/>
</dbReference>
<dbReference type="EMBL" id="AP027370">
    <property type="protein sequence ID" value="BDY12302.1"/>
    <property type="molecule type" value="Genomic_DNA"/>
</dbReference>
<feature type="domain" description="Response regulatory" evidence="8">
    <location>
        <begin position="2"/>
        <end position="116"/>
    </location>
</feature>
<accession>A0ABN6WVI7</accession>
<dbReference type="Gene3D" id="3.40.50.2300">
    <property type="match status" value="1"/>
</dbReference>
<dbReference type="RefSeq" id="WP_286337503.1">
    <property type="nucleotide sequence ID" value="NZ_AP027370.1"/>
</dbReference>
<evidence type="ECO:0000256" key="7">
    <source>
        <dbReference type="PROSITE-ProRule" id="PRU01091"/>
    </source>
</evidence>
<keyword evidence="5" id="KW-0804">Transcription</keyword>
<dbReference type="SMART" id="SM00862">
    <property type="entry name" value="Trans_reg_C"/>
    <property type="match status" value="1"/>
</dbReference>
<dbReference type="Pfam" id="PF00486">
    <property type="entry name" value="Trans_reg_C"/>
    <property type="match status" value="1"/>
</dbReference>
<dbReference type="InterPro" id="IPR001867">
    <property type="entry name" value="OmpR/PhoB-type_DNA-bd"/>
</dbReference>
<dbReference type="Pfam" id="PF00072">
    <property type="entry name" value="Response_reg"/>
    <property type="match status" value="1"/>
</dbReference>
<feature type="modified residue" description="4-aspartylphosphate" evidence="6">
    <location>
        <position position="51"/>
    </location>
</feature>
<dbReference type="PROSITE" id="PS50110">
    <property type="entry name" value="RESPONSE_REGULATORY"/>
    <property type="match status" value="1"/>
</dbReference>
<evidence type="ECO:0000256" key="4">
    <source>
        <dbReference type="ARBA" id="ARBA00023125"/>
    </source>
</evidence>
<dbReference type="Gene3D" id="6.10.250.690">
    <property type="match status" value="1"/>
</dbReference>
<organism evidence="10 11">
    <name type="scientific">Hydrogenimonas cancrithermarum</name>
    <dbReference type="NCBI Taxonomy" id="2993563"/>
    <lineage>
        <taxon>Bacteria</taxon>
        <taxon>Pseudomonadati</taxon>
        <taxon>Campylobacterota</taxon>
        <taxon>Epsilonproteobacteria</taxon>
        <taxon>Campylobacterales</taxon>
        <taxon>Hydrogenimonadaceae</taxon>
        <taxon>Hydrogenimonas</taxon>
    </lineage>
</organism>
<evidence type="ECO:0000256" key="1">
    <source>
        <dbReference type="ARBA" id="ARBA00022553"/>
    </source>
</evidence>
<evidence type="ECO:0000256" key="3">
    <source>
        <dbReference type="ARBA" id="ARBA00023015"/>
    </source>
</evidence>
<dbReference type="SMART" id="SM00448">
    <property type="entry name" value="REC"/>
    <property type="match status" value="1"/>
</dbReference>